<name>A0ABN7W646_GIGMA</name>
<proteinExistence type="predicted"/>
<comment type="caution">
    <text evidence="1">The sequence shown here is derived from an EMBL/GenBank/DDBJ whole genome shotgun (WGS) entry which is preliminary data.</text>
</comment>
<dbReference type="Proteomes" id="UP000789901">
    <property type="component" value="Unassembled WGS sequence"/>
</dbReference>
<sequence length="210" mass="22720">MHREGCIINSKPASSSNNNFLLLSNNCGLVSSPNYCSSVSLPNIVFSSNSRDLVSSLNNCGQVLSPQNPVLLHDNDVSSPNSCSLVSLPDYNLDLPEMSGSSNPSSSNGTLADITSNLNSERHEILLGDFVRVNIPKIDRFSIDRSTLPCKILEKTNNRYQLGCKFGVINICYSSGELEALGTTTYAELSKILSNQISIREAARLQSVGM</sequence>
<dbReference type="EMBL" id="CAJVQB010032081">
    <property type="protein sequence ID" value="CAG8817822.1"/>
    <property type="molecule type" value="Genomic_DNA"/>
</dbReference>
<feature type="non-terminal residue" evidence="1">
    <location>
        <position position="210"/>
    </location>
</feature>
<protein>
    <submittedName>
        <fullName evidence="1">2695_t:CDS:1</fullName>
    </submittedName>
</protein>
<reference evidence="1 2" key="1">
    <citation type="submission" date="2021-06" db="EMBL/GenBank/DDBJ databases">
        <authorList>
            <person name="Kallberg Y."/>
            <person name="Tangrot J."/>
            <person name="Rosling A."/>
        </authorList>
    </citation>
    <scope>NUCLEOTIDE SEQUENCE [LARGE SCALE GENOMIC DNA]</scope>
    <source>
        <strain evidence="1 2">120-4 pot B 10/14</strain>
    </source>
</reference>
<evidence type="ECO:0000313" key="1">
    <source>
        <dbReference type="EMBL" id="CAG8817822.1"/>
    </source>
</evidence>
<evidence type="ECO:0000313" key="2">
    <source>
        <dbReference type="Proteomes" id="UP000789901"/>
    </source>
</evidence>
<gene>
    <name evidence="1" type="ORF">GMARGA_LOCUS26896</name>
</gene>
<keyword evidence="2" id="KW-1185">Reference proteome</keyword>
<accession>A0ABN7W646</accession>
<organism evidence="1 2">
    <name type="scientific">Gigaspora margarita</name>
    <dbReference type="NCBI Taxonomy" id="4874"/>
    <lineage>
        <taxon>Eukaryota</taxon>
        <taxon>Fungi</taxon>
        <taxon>Fungi incertae sedis</taxon>
        <taxon>Mucoromycota</taxon>
        <taxon>Glomeromycotina</taxon>
        <taxon>Glomeromycetes</taxon>
        <taxon>Diversisporales</taxon>
        <taxon>Gigasporaceae</taxon>
        <taxon>Gigaspora</taxon>
    </lineage>
</organism>